<dbReference type="PaxDb" id="522772-Dacet_1940"/>
<dbReference type="STRING" id="522772.Dacet_1940"/>
<dbReference type="KEGG" id="dap:Dacet_1940"/>
<evidence type="ECO:0008006" key="3">
    <source>
        <dbReference type="Google" id="ProtNLM"/>
    </source>
</evidence>
<dbReference type="HOGENOM" id="CLU_059150_0_0_0"/>
<keyword evidence="2" id="KW-1185">Reference proteome</keyword>
<reference evidence="1 2" key="1">
    <citation type="journal article" date="2010" name="Stand. Genomic Sci.">
        <title>Complete genome sequence of Denitrovibrio acetiphilus type strain (N2460).</title>
        <authorList>
            <person name="Kiss H."/>
            <person name="Lang E."/>
            <person name="Lapidus A."/>
            <person name="Copeland A."/>
            <person name="Nolan M."/>
            <person name="Glavina Del Rio T."/>
            <person name="Chen F."/>
            <person name="Lucas S."/>
            <person name="Tice H."/>
            <person name="Cheng J.F."/>
            <person name="Han C."/>
            <person name="Goodwin L."/>
            <person name="Pitluck S."/>
            <person name="Liolios K."/>
            <person name="Pati A."/>
            <person name="Ivanova N."/>
            <person name="Mavromatis K."/>
            <person name="Chen A."/>
            <person name="Palaniappan K."/>
            <person name="Land M."/>
            <person name="Hauser L."/>
            <person name="Chang Y.J."/>
            <person name="Jeffries C.D."/>
            <person name="Detter J.C."/>
            <person name="Brettin T."/>
            <person name="Spring S."/>
            <person name="Rohde M."/>
            <person name="Goker M."/>
            <person name="Woyke T."/>
            <person name="Bristow J."/>
            <person name="Eisen J.A."/>
            <person name="Markowitz V."/>
            <person name="Hugenholtz P."/>
            <person name="Kyrpides N.C."/>
            <person name="Klenk H.P."/>
        </authorList>
    </citation>
    <scope>NUCLEOTIDE SEQUENCE [LARGE SCALE GENOMIC DNA]</scope>
    <source>
        <strain evidence="2">DSM 12809 / NBRC 114555 / N2460</strain>
    </source>
</reference>
<gene>
    <name evidence="1" type="ordered locus">Dacet_1940</name>
</gene>
<protein>
    <recommendedName>
        <fullName evidence="3">Alginate export domain-containing protein</fullName>
    </recommendedName>
</protein>
<evidence type="ECO:0000313" key="2">
    <source>
        <dbReference type="Proteomes" id="UP000002012"/>
    </source>
</evidence>
<sequence length="419" mass="47871" precursor="true">MRFIFVILCMILSFSPVVWSEEFKVKGLIKTHTNIDTYGAASVMDMVGDEEAKIEARVLSRIMVEGQAAYSTFLYVHYENSFSKGEYFSALDALEGNAWQVVKLSTDNSKDDTQLFSLTQGYLDANGEEAYHRLDRLYFRYTLPHSEIRFGRQAVQWGRGILFEAADFINPYEPTNNMRDYREGRDMLLLRWQGYVFSDIQFITVPGRNPDSRDIETSWSAFLLRLHEQMENASVSIYGGGYYGDPVAGFGVSFTYGDGHVRADAVVGYGQEKDYVTAVLNADYEWLFLDRAVTGFVEFYYDSLGVDSVQAADRSRELSEKLESGYISLRDRYYSAIGLKYLPVNKIRLFISYIYNVRDNSSIVQPKIEWDFKDNLLVSVGADLPAGRLETEFGGFYDEVGRQIVTPAKRVYGQVTLKF</sequence>
<dbReference type="eggNOG" id="ENOG5032WND">
    <property type="taxonomic scope" value="Bacteria"/>
</dbReference>
<organism evidence="1 2">
    <name type="scientific">Denitrovibrio acetiphilus (strain DSM 12809 / NBRC 114555 / N2460)</name>
    <dbReference type="NCBI Taxonomy" id="522772"/>
    <lineage>
        <taxon>Bacteria</taxon>
        <taxon>Pseudomonadati</taxon>
        <taxon>Deferribacterota</taxon>
        <taxon>Deferribacteres</taxon>
        <taxon>Deferribacterales</taxon>
        <taxon>Geovibrionaceae</taxon>
        <taxon>Denitrovibrio</taxon>
    </lineage>
</organism>
<dbReference type="EMBL" id="CP001968">
    <property type="protein sequence ID" value="ADD68703.1"/>
    <property type="molecule type" value="Genomic_DNA"/>
</dbReference>
<evidence type="ECO:0000313" key="1">
    <source>
        <dbReference type="EMBL" id="ADD68703.1"/>
    </source>
</evidence>
<dbReference type="AlphaFoldDB" id="D4H140"/>
<dbReference type="Proteomes" id="UP000002012">
    <property type="component" value="Chromosome"/>
</dbReference>
<proteinExistence type="predicted"/>
<accession>D4H140</accession>
<name>D4H140_DENA2</name>
<dbReference type="InParanoid" id="D4H140"/>